<reference evidence="1 2" key="1">
    <citation type="journal article" date="2019" name="Sci. Rep.">
        <title>Orb-weaving spider Araneus ventricosus genome elucidates the spidroin gene catalogue.</title>
        <authorList>
            <person name="Kono N."/>
            <person name="Nakamura H."/>
            <person name="Ohtoshi R."/>
            <person name="Moran D.A.P."/>
            <person name="Shinohara A."/>
            <person name="Yoshida Y."/>
            <person name="Fujiwara M."/>
            <person name="Mori M."/>
            <person name="Tomita M."/>
            <person name="Arakawa K."/>
        </authorList>
    </citation>
    <scope>NUCLEOTIDE SEQUENCE [LARGE SCALE GENOMIC DNA]</scope>
</reference>
<dbReference type="EMBL" id="BGPR01000077">
    <property type="protein sequence ID" value="GBL91191.1"/>
    <property type="molecule type" value="Genomic_DNA"/>
</dbReference>
<keyword evidence="2" id="KW-1185">Reference proteome</keyword>
<dbReference type="AlphaFoldDB" id="A0A4Y2BG02"/>
<proteinExistence type="predicted"/>
<evidence type="ECO:0000313" key="2">
    <source>
        <dbReference type="Proteomes" id="UP000499080"/>
    </source>
</evidence>
<organism evidence="1 2">
    <name type="scientific">Araneus ventricosus</name>
    <name type="common">Orbweaver spider</name>
    <name type="synonym">Epeira ventricosa</name>
    <dbReference type="NCBI Taxonomy" id="182803"/>
    <lineage>
        <taxon>Eukaryota</taxon>
        <taxon>Metazoa</taxon>
        <taxon>Ecdysozoa</taxon>
        <taxon>Arthropoda</taxon>
        <taxon>Chelicerata</taxon>
        <taxon>Arachnida</taxon>
        <taxon>Araneae</taxon>
        <taxon>Araneomorphae</taxon>
        <taxon>Entelegynae</taxon>
        <taxon>Araneoidea</taxon>
        <taxon>Araneidae</taxon>
        <taxon>Araneus</taxon>
    </lineage>
</organism>
<dbReference type="Proteomes" id="UP000499080">
    <property type="component" value="Unassembled WGS sequence"/>
</dbReference>
<protein>
    <submittedName>
        <fullName evidence="1">Uncharacterized protein</fullName>
    </submittedName>
</protein>
<comment type="caution">
    <text evidence="1">The sequence shown here is derived from an EMBL/GenBank/DDBJ whole genome shotgun (WGS) entry which is preliminary data.</text>
</comment>
<evidence type="ECO:0000313" key="1">
    <source>
        <dbReference type="EMBL" id="GBL91191.1"/>
    </source>
</evidence>
<name>A0A4Y2BG02_ARAVE</name>
<gene>
    <name evidence="1" type="ORF">AVEN_195092_1</name>
</gene>
<accession>A0A4Y2BG02</accession>
<sequence length="113" mass="12799">MHAMHNHGASNSKQELLNSKKKVKLQKCNPLVGAKYARTKKAETEEVISIYKKVAIISTYKKVTIISTYKKVTIISTYKKVTIISTYKKVTIISTYKKVTIGYYLRLTAPSLV</sequence>